<dbReference type="InterPro" id="IPR050324">
    <property type="entry name" value="CDP-alcohol_PTase-I"/>
</dbReference>
<evidence type="ECO:0000256" key="2">
    <source>
        <dbReference type="ARBA" id="ARBA00010441"/>
    </source>
</evidence>
<evidence type="ECO:0000256" key="5">
    <source>
        <dbReference type="ARBA" id="ARBA00022692"/>
    </source>
</evidence>
<dbReference type="InterPro" id="IPR048254">
    <property type="entry name" value="CDP_ALCOHOL_P_TRANSF_CS"/>
</dbReference>
<dbReference type="PIRSF" id="PIRSF000847">
    <property type="entry name" value="Phos_ph_gly_syn"/>
    <property type="match status" value="1"/>
</dbReference>
<evidence type="ECO:0000256" key="1">
    <source>
        <dbReference type="ARBA" id="ARBA00004141"/>
    </source>
</evidence>
<proteinExistence type="inferred from homology"/>
<evidence type="ECO:0000256" key="10">
    <source>
        <dbReference type="ARBA" id="ARBA00023264"/>
    </source>
</evidence>
<dbReference type="Gene3D" id="1.20.120.1760">
    <property type="match status" value="1"/>
</dbReference>
<dbReference type="InterPro" id="IPR043130">
    <property type="entry name" value="CDP-OH_PTrfase_TM_dom"/>
</dbReference>
<keyword evidence="9" id="KW-0594">Phospholipid biosynthesis</keyword>
<keyword evidence="7" id="KW-0443">Lipid metabolism</keyword>
<reference evidence="12" key="1">
    <citation type="journal article" date="2015" name="Nature">
        <title>Complex archaea that bridge the gap between prokaryotes and eukaryotes.</title>
        <authorList>
            <person name="Spang A."/>
            <person name="Saw J.H."/>
            <person name="Jorgensen S.L."/>
            <person name="Zaremba-Niedzwiedzka K."/>
            <person name="Martijn J."/>
            <person name="Lind A.E."/>
            <person name="van Eijk R."/>
            <person name="Schleper C."/>
            <person name="Guy L."/>
            <person name="Ettema T.J."/>
        </authorList>
    </citation>
    <scope>NUCLEOTIDE SEQUENCE</scope>
</reference>
<evidence type="ECO:0008006" key="13">
    <source>
        <dbReference type="Google" id="ProtNLM"/>
    </source>
</evidence>
<keyword evidence="3" id="KW-0444">Lipid biosynthesis</keyword>
<feature type="transmembrane region" description="Helical" evidence="11">
    <location>
        <begin position="34"/>
        <end position="61"/>
    </location>
</feature>
<evidence type="ECO:0000256" key="11">
    <source>
        <dbReference type="SAM" id="Phobius"/>
    </source>
</evidence>
<dbReference type="PANTHER" id="PTHR14269:SF62">
    <property type="entry name" value="CDP-DIACYLGLYCEROL--GLYCEROL-3-PHOSPHATE 3-PHOSPHATIDYLTRANSFERASE 1, CHLOROPLASTIC"/>
    <property type="match status" value="1"/>
</dbReference>
<name>A0A0F9KZ57_9ZZZZ</name>
<evidence type="ECO:0000313" key="12">
    <source>
        <dbReference type="EMBL" id="KKM86998.1"/>
    </source>
</evidence>
<protein>
    <recommendedName>
        <fullName evidence="13">CDP-diacylglycerol--glycerol-3-phosphate 3-phosphatidyltransferase</fullName>
    </recommendedName>
</protein>
<gene>
    <name evidence="12" type="ORF">LCGC14_1273350</name>
</gene>
<dbReference type="GO" id="GO:0016020">
    <property type="term" value="C:membrane"/>
    <property type="evidence" value="ECO:0007669"/>
    <property type="project" value="UniProtKB-SubCell"/>
</dbReference>
<comment type="caution">
    <text evidence="12">The sequence shown here is derived from an EMBL/GenBank/DDBJ whole genome shotgun (WGS) entry which is preliminary data.</text>
</comment>
<dbReference type="PANTHER" id="PTHR14269">
    <property type="entry name" value="CDP-DIACYLGLYCEROL--GLYCEROL-3-PHOSPHATE 3-PHOSPHATIDYLTRANSFERASE-RELATED"/>
    <property type="match status" value="1"/>
</dbReference>
<dbReference type="PROSITE" id="PS00379">
    <property type="entry name" value="CDP_ALCOHOL_P_TRANSF"/>
    <property type="match status" value="1"/>
</dbReference>
<keyword evidence="10" id="KW-1208">Phospholipid metabolism</keyword>
<sequence>MSTQINKTDVKAEGLGFKKSAAFNLPNRITLSRLFLAVIFFVFLSYRFFDLALVTFFLAVLTDWLDGYYARKKGLSTDLGRIADPFVDKVIICGGFIIFIHIAKDIMAPWMVIIIVAREFFVSSIRGYSESKGIPFASNMWGKTKMFLQSLTICILILYFAHFRNIGWTEYVVYTFIWATIIVTLMSGIFYIISAKKTLLAT</sequence>
<keyword evidence="4" id="KW-0808">Transferase</keyword>
<evidence type="ECO:0000256" key="4">
    <source>
        <dbReference type="ARBA" id="ARBA00022679"/>
    </source>
</evidence>
<dbReference type="EMBL" id="LAZR01007169">
    <property type="protein sequence ID" value="KKM86998.1"/>
    <property type="molecule type" value="Genomic_DNA"/>
</dbReference>
<keyword evidence="6 11" id="KW-1133">Transmembrane helix</keyword>
<keyword evidence="5 11" id="KW-0812">Transmembrane</keyword>
<evidence type="ECO:0000256" key="6">
    <source>
        <dbReference type="ARBA" id="ARBA00022989"/>
    </source>
</evidence>
<comment type="subcellular location">
    <subcellularLocation>
        <location evidence="1">Membrane</location>
        <topology evidence="1">Multi-pass membrane protein</topology>
    </subcellularLocation>
</comment>
<dbReference type="InterPro" id="IPR000462">
    <property type="entry name" value="CDP-OH_P_trans"/>
</dbReference>
<keyword evidence="8 11" id="KW-0472">Membrane</keyword>
<accession>A0A0F9KZ57</accession>
<evidence type="ECO:0000256" key="9">
    <source>
        <dbReference type="ARBA" id="ARBA00023209"/>
    </source>
</evidence>
<dbReference type="AlphaFoldDB" id="A0A0F9KZ57"/>
<dbReference type="Pfam" id="PF01066">
    <property type="entry name" value="CDP-OH_P_transf"/>
    <property type="match status" value="1"/>
</dbReference>
<dbReference type="NCBIfam" id="TIGR00560">
    <property type="entry name" value="pgsA"/>
    <property type="match status" value="1"/>
</dbReference>
<evidence type="ECO:0000256" key="8">
    <source>
        <dbReference type="ARBA" id="ARBA00023136"/>
    </source>
</evidence>
<dbReference type="GO" id="GO:0046474">
    <property type="term" value="P:glycerophospholipid biosynthetic process"/>
    <property type="evidence" value="ECO:0007669"/>
    <property type="project" value="TreeGrafter"/>
</dbReference>
<dbReference type="InterPro" id="IPR004570">
    <property type="entry name" value="Phosphatidylglycerol_P_synth"/>
</dbReference>
<evidence type="ECO:0000256" key="3">
    <source>
        <dbReference type="ARBA" id="ARBA00022516"/>
    </source>
</evidence>
<comment type="similarity">
    <text evidence="2">Belongs to the CDP-alcohol phosphatidyltransferase class-I family.</text>
</comment>
<organism evidence="12">
    <name type="scientific">marine sediment metagenome</name>
    <dbReference type="NCBI Taxonomy" id="412755"/>
    <lineage>
        <taxon>unclassified sequences</taxon>
        <taxon>metagenomes</taxon>
        <taxon>ecological metagenomes</taxon>
    </lineage>
</organism>
<feature type="transmembrane region" description="Helical" evidence="11">
    <location>
        <begin position="146"/>
        <end position="165"/>
    </location>
</feature>
<dbReference type="GO" id="GO:0008444">
    <property type="term" value="F:CDP-diacylglycerol-glycerol-3-phosphate 3-phosphatidyltransferase activity"/>
    <property type="evidence" value="ECO:0007669"/>
    <property type="project" value="InterPro"/>
</dbReference>
<feature type="transmembrane region" description="Helical" evidence="11">
    <location>
        <begin position="171"/>
        <end position="193"/>
    </location>
</feature>
<evidence type="ECO:0000256" key="7">
    <source>
        <dbReference type="ARBA" id="ARBA00023098"/>
    </source>
</evidence>